<dbReference type="EMBL" id="GGEC01085864">
    <property type="protein sequence ID" value="MBX66348.1"/>
    <property type="molecule type" value="Transcribed_RNA"/>
</dbReference>
<name>A0A2P2QH70_RHIMU</name>
<organism evidence="1">
    <name type="scientific">Rhizophora mucronata</name>
    <name type="common">Asiatic mangrove</name>
    <dbReference type="NCBI Taxonomy" id="61149"/>
    <lineage>
        <taxon>Eukaryota</taxon>
        <taxon>Viridiplantae</taxon>
        <taxon>Streptophyta</taxon>
        <taxon>Embryophyta</taxon>
        <taxon>Tracheophyta</taxon>
        <taxon>Spermatophyta</taxon>
        <taxon>Magnoliopsida</taxon>
        <taxon>eudicotyledons</taxon>
        <taxon>Gunneridae</taxon>
        <taxon>Pentapetalae</taxon>
        <taxon>rosids</taxon>
        <taxon>fabids</taxon>
        <taxon>Malpighiales</taxon>
        <taxon>Rhizophoraceae</taxon>
        <taxon>Rhizophora</taxon>
    </lineage>
</organism>
<accession>A0A2P2QH70</accession>
<evidence type="ECO:0000313" key="1">
    <source>
        <dbReference type="EMBL" id="MBX66348.1"/>
    </source>
</evidence>
<sequence length="38" mass="4200">MHESLSKINVENMHESCGGFQGSTNVKLLLNSYAMLLC</sequence>
<proteinExistence type="predicted"/>
<dbReference type="AlphaFoldDB" id="A0A2P2QH70"/>
<reference evidence="1" key="1">
    <citation type="submission" date="2018-02" db="EMBL/GenBank/DDBJ databases">
        <title>Rhizophora mucronata_Transcriptome.</title>
        <authorList>
            <person name="Meera S.P."/>
            <person name="Sreeshan A."/>
            <person name="Augustine A."/>
        </authorList>
    </citation>
    <scope>NUCLEOTIDE SEQUENCE</scope>
    <source>
        <tissue evidence="1">Leaf</tissue>
    </source>
</reference>
<protein>
    <submittedName>
        <fullName evidence="1">Uncharacterized protein</fullName>
    </submittedName>
</protein>